<evidence type="ECO:0000256" key="2">
    <source>
        <dbReference type="ARBA" id="ARBA00007815"/>
    </source>
</evidence>
<keyword evidence="6" id="KW-0234">DNA repair</keyword>
<proteinExistence type="inferred from homology"/>
<dbReference type="Gene3D" id="2.40.50.140">
    <property type="entry name" value="Nucleic acid-binding proteins"/>
    <property type="match status" value="1"/>
</dbReference>
<dbReference type="InterPro" id="IPR036388">
    <property type="entry name" value="WH-like_DNA-bd_sf"/>
</dbReference>
<keyword evidence="11" id="KW-1185">Reference proteome</keyword>
<keyword evidence="3" id="KW-0227">DNA damage</keyword>
<dbReference type="InterPro" id="IPR012340">
    <property type="entry name" value="NA-bd_OB-fold"/>
</dbReference>
<dbReference type="SUPFAM" id="SSF46785">
    <property type="entry name" value="Winged helix' DNA-binding domain"/>
    <property type="match status" value="1"/>
</dbReference>
<evidence type="ECO:0000256" key="1">
    <source>
        <dbReference type="ARBA" id="ARBA00004123"/>
    </source>
</evidence>
<evidence type="ECO:0000256" key="3">
    <source>
        <dbReference type="ARBA" id="ARBA00022763"/>
    </source>
</evidence>
<dbReference type="SUPFAM" id="SSF50249">
    <property type="entry name" value="Nucleic acid-binding proteins"/>
    <property type="match status" value="1"/>
</dbReference>
<keyword evidence="5" id="KW-0233">DNA recombination</keyword>
<feature type="region of interest" description="Disordered" evidence="8">
    <location>
        <begin position="12"/>
        <end position="37"/>
    </location>
</feature>
<organism evidence="10 11">
    <name type="scientific">Papaver nudicaule</name>
    <name type="common">Iceland poppy</name>
    <dbReference type="NCBI Taxonomy" id="74823"/>
    <lineage>
        <taxon>Eukaryota</taxon>
        <taxon>Viridiplantae</taxon>
        <taxon>Streptophyta</taxon>
        <taxon>Embryophyta</taxon>
        <taxon>Tracheophyta</taxon>
        <taxon>Spermatophyta</taxon>
        <taxon>Magnoliopsida</taxon>
        <taxon>Ranunculales</taxon>
        <taxon>Papaveraceae</taxon>
        <taxon>Papaveroideae</taxon>
        <taxon>Papaver</taxon>
    </lineage>
</organism>
<evidence type="ECO:0000259" key="9">
    <source>
        <dbReference type="Pfam" id="PF08784"/>
    </source>
</evidence>
<dbReference type="GO" id="GO:0005662">
    <property type="term" value="C:DNA replication factor A complex"/>
    <property type="evidence" value="ECO:0007669"/>
    <property type="project" value="TreeGrafter"/>
</dbReference>
<dbReference type="GO" id="GO:0006260">
    <property type="term" value="P:DNA replication"/>
    <property type="evidence" value="ECO:0007669"/>
    <property type="project" value="TreeGrafter"/>
</dbReference>
<dbReference type="AlphaFoldDB" id="A0AA41VJW7"/>
<dbReference type="GO" id="GO:0000724">
    <property type="term" value="P:double-strand break repair via homologous recombination"/>
    <property type="evidence" value="ECO:0007669"/>
    <property type="project" value="TreeGrafter"/>
</dbReference>
<dbReference type="Gene3D" id="1.10.10.10">
    <property type="entry name" value="Winged helix-like DNA-binding domain superfamily/Winged helix DNA-binding domain"/>
    <property type="match status" value="1"/>
</dbReference>
<dbReference type="Pfam" id="PF08784">
    <property type="entry name" value="RPA_C"/>
    <property type="match status" value="1"/>
</dbReference>
<comment type="caution">
    <text evidence="10">The sequence shown here is derived from an EMBL/GenBank/DDBJ whole genome shotgun (WGS) entry which is preliminary data.</text>
</comment>
<feature type="domain" description="Replication protein A C-terminal" evidence="9">
    <location>
        <begin position="201"/>
        <end position="251"/>
    </location>
</feature>
<evidence type="ECO:0000256" key="4">
    <source>
        <dbReference type="ARBA" id="ARBA00023125"/>
    </source>
</evidence>
<evidence type="ECO:0000256" key="7">
    <source>
        <dbReference type="ARBA" id="ARBA00023242"/>
    </source>
</evidence>
<feature type="compositionally biased region" description="Polar residues" evidence="8">
    <location>
        <begin position="18"/>
        <end position="28"/>
    </location>
</feature>
<dbReference type="PANTHER" id="PTHR13989:SF16">
    <property type="entry name" value="REPLICATION PROTEIN A2"/>
    <property type="match status" value="1"/>
</dbReference>
<comment type="similarity">
    <text evidence="2">Belongs to the replication factor A protein 2 family.</text>
</comment>
<protein>
    <recommendedName>
        <fullName evidence="9">Replication protein A C-terminal domain-containing protein</fullName>
    </recommendedName>
</protein>
<dbReference type="EMBL" id="JAJJMA010236391">
    <property type="protein sequence ID" value="MCL7042529.1"/>
    <property type="molecule type" value="Genomic_DNA"/>
</dbReference>
<dbReference type="InterPro" id="IPR014892">
    <property type="entry name" value="RPA_C"/>
</dbReference>
<dbReference type="InterPro" id="IPR040260">
    <property type="entry name" value="RFA2-like"/>
</dbReference>
<accession>A0AA41VJW7</accession>
<dbReference type="GO" id="GO:0006289">
    <property type="term" value="P:nucleotide-excision repair"/>
    <property type="evidence" value="ECO:0007669"/>
    <property type="project" value="TreeGrafter"/>
</dbReference>
<dbReference type="GO" id="GO:0000781">
    <property type="term" value="C:chromosome, telomeric region"/>
    <property type="evidence" value="ECO:0007669"/>
    <property type="project" value="TreeGrafter"/>
</dbReference>
<keyword evidence="4" id="KW-0238">DNA-binding</keyword>
<name>A0AA41VJW7_PAPNU</name>
<dbReference type="GO" id="GO:0035861">
    <property type="term" value="C:site of double-strand break"/>
    <property type="evidence" value="ECO:0007669"/>
    <property type="project" value="TreeGrafter"/>
</dbReference>
<evidence type="ECO:0000256" key="8">
    <source>
        <dbReference type="SAM" id="MobiDB-lite"/>
    </source>
</evidence>
<dbReference type="PANTHER" id="PTHR13989">
    <property type="entry name" value="REPLICATION PROTEIN A-RELATED"/>
    <property type="match status" value="1"/>
</dbReference>
<evidence type="ECO:0000256" key="6">
    <source>
        <dbReference type="ARBA" id="ARBA00023204"/>
    </source>
</evidence>
<dbReference type="InterPro" id="IPR036390">
    <property type="entry name" value="WH_DNA-bd_sf"/>
</dbReference>
<reference evidence="10" key="1">
    <citation type="submission" date="2022-03" db="EMBL/GenBank/DDBJ databases">
        <title>A functionally conserved STORR gene fusion in Papaver species that diverged 16.8 million years ago.</title>
        <authorList>
            <person name="Catania T."/>
        </authorList>
    </citation>
    <scope>NUCLEOTIDE SEQUENCE</scope>
    <source>
        <strain evidence="10">S-191538</strain>
    </source>
</reference>
<keyword evidence="7" id="KW-0539">Nucleus</keyword>
<sequence length="264" mass="29556">MLQNQIHGNAAFSGGGSVSSQAIQTTEDGGTPAQIRDTQGYLPLTTKQIHEYYDASVNVDAVRIVGTVFNVEKSLTFFFYRFEKSLTNGNYTDITFELDDGDGAIDCLIRINNEEEDVESKMVEIENVWHAEIHGRLEGFQGKIRLEVFSVGPVTDYNQIAHHYVKNDHNSESQGHGSNSIQPQITNAAITNFSGQPRSVEFYQNVLNFSTSTKGLHRTKLAHHFKVSDKETMEVLGTLEEEGLVFSTTDEFHYKCLITDVAHE</sequence>
<evidence type="ECO:0000256" key="5">
    <source>
        <dbReference type="ARBA" id="ARBA00023172"/>
    </source>
</evidence>
<comment type="subcellular location">
    <subcellularLocation>
        <location evidence="1">Nucleus</location>
    </subcellularLocation>
</comment>
<gene>
    <name evidence="10" type="ORF">MKW94_009272</name>
</gene>
<dbReference type="Proteomes" id="UP001177140">
    <property type="component" value="Unassembled WGS sequence"/>
</dbReference>
<evidence type="ECO:0000313" key="11">
    <source>
        <dbReference type="Proteomes" id="UP001177140"/>
    </source>
</evidence>
<dbReference type="GO" id="GO:0003697">
    <property type="term" value="F:single-stranded DNA binding"/>
    <property type="evidence" value="ECO:0007669"/>
    <property type="project" value="TreeGrafter"/>
</dbReference>
<evidence type="ECO:0000313" key="10">
    <source>
        <dbReference type="EMBL" id="MCL7042529.1"/>
    </source>
</evidence>